<dbReference type="EMBL" id="CAXLJL010000434">
    <property type="protein sequence ID" value="CAL5137792.1"/>
    <property type="molecule type" value="Genomic_DNA"/>
</dbReference>
<dbReference type="Gene3D" id="1.20.140.150">
    <property type="match status" value="1"/>
</dbReference>
<feature type="transmembrane region" description="Helical" evidence="6">
    <location>
        <begin position="131"/>
        <end position="159"/>
    </location>
</feature>
<evidence type="ECO:0000256" key="6">
    <source>
        <dbReference type="SAM" id="Phobius"/>
    </source>
</evidence>
<evidence type="ECO:0000256" key="5">
    <source>
        <dbReference type="SAM" id="MobiDB-lite"/>
    </source>
</evidence>
<feature type="region of interest" description="Disordered" evidence="5">
    <location>
        <begin position="543"/>
        <end position="565"/>
    </location>
</feature>
<dbReference type="PANTHER" id="PTHR12489:SF16">
    <property type="entry name" value="LHFPL TETRASPAN SUBFAMILY MEMBER 6 PROTEIN-RELATED"/>
    <property type="match status" value="1"/>
</dbReference>
<accession>A0AAV2TMY4</accession>
<feature type="region of interest" description="Disordered" evidence="5">
    <location>
        <begin position="328"/>
        <end position="373"/>
    </location>
</feature>
<dbReference type="PANTHER" id="PTHR12489">
    <property type="entry name" value="LIPOMA HMGIC FUSION PARTNER-LIKE PROTEIN"/>
    <property type="match status" value="1"/>
</dbReference>
<evidence type="ECO:0000256" key="3">
    <source>
        <dbReference type="ARBA" id="ARBA00022989"/>
    </source>
</evidence>
<dbReference type="AlphaFoldDB" id="A0AAV2TMY4"/>
<reference evidence="7" key="1">
    <citation type="submission" date="2024-06" db="EMBL/GenBank/DDBJ databases">
        <authorList>
            <person name="Liu X."/>
            <person name="Lenzi L."/>
            <person name="Haldenby T S."/>
            <person name="Uol C."/>
        </authorList>
    </citation>
    <scope>NUCLEOTIDE SEQUENCE</scope>
</reference>
<name>A0AAV2TMY4_CALDB</name>
<comment type="subcellular location">
    <subcellularLocation>
        <location evidence="1">Membrane</location>
        <topology evidence="1">Multi-pass membrane protein</topology>
    </subcellularLocation>
</comment>
<dbReference type="Proteomes" id="UP001497525">
    <property type="component" value="Unassembled WGS sequence"/>
</dbReference>
<comment type="caution">
    <text evidence="7">The sequence shown here is derived from an EMBL/GenBank/DDBJ whole genome shotgun (WGS) entry which is preliminary data.</text>
</comment>
<evidence type="ECO:0000256" key="4">
    <source>
        <dbReference type="ARBA" id="ARBA00023136"/>
    </source>
</evidence>
<keyword evidence="2 6" id="KW-0812">Transmembrane</keyword>
<organism evidence="7 8">
    <name type="scientific">Calicophoron daubneyi</name>
    <name type="common">Rumen fluke</name>
    <name type="synonym">Paramphistomum daubneyi</name>
    <dbReference type="NCBI Taxonomy" id="300641"/>
    <lineage>
        <taxon>Eukaryota</taxon>
        <taxon>Metazoa</taxon>
        <taxon>Spiralia</taxon>
        <taxon>Lophotrochozoa</taxon>
        <taxon>Platyhelminthes</taxon>
        <taxon>Trematoda</taxon>
        <taxon>Digenea</taxon>
        <taxon>Plagiorchiida</taxon>
        <taxon>Pronocephalata</taxon>
        <taxon>Paramphistomoidea</taxon>
        <taxon>Paramphistomidae</taxon>
        <taxon>Calicophoron</taxon>
    </lineage>
</organism>
<keyword evidence="3 6" id="KW-1133">Transmembrane helix</keyword>
<gene>
    <name evidence="7" type="ORF">CDAUBV1_LOCUS12280</name>
</gene>
<dbReference type="GO" id="GO:0016020">
    <property type="term" value="C:membrane"/>
    <property type="evidence" value="ECO:0007669"/>
    <property type="project" value="UniProtKB-SubCell"/>
</dbReference>
<evidence type="ECO:0000256" key="2">
    <source>
        <dbReference type="ARBA" id="ARBA00022692"/>
    </source>
</evidence>
<feature type="compositionally biased region" description="Low complexity" evidence="5">
    <location>
        <begin position="364"/>
        <end position="373"/>
    </location>
</feature>
<feature type="transmembrane region" description="Helical" evidence="6">
    <location>
        <begin position="217"/>
        <end position="239"/>
    </location>
</feature>
<dbReference type="InterPro" id="IPR019372">
    <property type="entry name" value="LHFPL"/>
</dbReference>
<feature type="region of interest" description="Disordered" evidence="5">
    <location>
        <begin position="447"/>
        <end position="491"/>
    </location>
</feature>
<evidence type="ECO:0000313" key="7">
    <source>
        <dbReference type="EMBL" id="CAL5137792.1"/>
    </source>
</evidence>
<keyword evidence="4 6" id="KW-0472">Membrane</keyword>
<evidence type="ECO:0008006" key="9">
    <source>
        <dbReference type="Google" id="ProtNLM"/>
    </source>
</evidence>
<evidence type="ECO:0000313" key="8">
    <source>
        <dbReference type="Proteomes" id="UP001497525"/>
    </source>
</evidence>
<sequence>MRCLWLIWTLLTWLAAILCTVGCLLPYWLKGYVRIVIPSASTTKTPDSETFPVDILSDTFVRNTDANKRISVPTDLGLFRRCGYPVYTHEASTLTDQTTPKTSAEKQPISWEEGCGHYSHITNVPHVAWHLAFFTLISACALLFFATFFLLMLGCALYLITLRIVYRSCQILLIISGLLTLLACTLYPIGWSRNTEIAQACGEESGSFQLGRCQIGWAYVLTCSGGLLSLFAATLPIIFPSPIRHINNDDKQRSLGPSTRSSNRLMRCLCVKNNIKHAESAAIDNNAFISVRIPSPANSAGAFATDRLIQFQRPGSVLLFPTPVHSGISPSGSSSPCTSVLLDRGGAAQPGTGSETTDGGAQRSSNHSSSLSNLVRNQRQLVVPTMSQYPVFCTYVPQRYSTGALLSQYHHPMGTMHPPSIGHRVSAGINPDPLIYVSEEEELEMEQISGVHKPSPNTQPVDAGPERMTSPKPGNNVTTKPLTGNDRSGHQSRLAAALISSGPCTPNGSRRVVTASYMPPLISAPVPIYGFRPYALTRPLDPTPVNHPSGTMSETVKRKRASCAL</sequence>
<evidence type="ECO:0000256" key="1">
    <source>
        <dbReference type="ARBA" id="ARBA00004141"/>
    </source>
</evidence>
<feature type="compositionally biased region" description="Polar residues" evidence="5">
    <location>
        <begin position="351"/>
        <end position="363"/>
    </location>
</feature>
<feature type="compositionally biased region" description="Polar residues" evidence="5">
    <location>
        <begin position="472"/>
        <end position="486"/>
    </location>
</feature>
<feature type="transmembrane region" description="Helical" evidence="6">
    <location>
        <begin position="171"/>
        <end position="189"/>
    </location>
</feature>
<proteinExistence type="predicted"/>
<dbReference type="Pfam" id="PF10242">
    <property type="entry name" value="L_HMGIC_fpl"/>
    <property type="match status" value="1"/>
</dbReference>
<protein>
    <recommendedName>
        <fullName evidence="9">Lipoma HMGIC fusion partner</fullName>
    </recommendedName>
</protein>